<name>A0A1I8I9B8_9PLAT</name>
<dbReference type="WBParaSite" id="maker-uti_cns_0010807-snap-gene-0.5-mRNA-1">
    <property type="protein sequence ID" value="maker-uti_cns_0010807-snap-gene-0.5-mRNA-1"/>
    <property type="gene ID" value="maker-uti_cns_0010807-snap-gene-0.5"/>
</dbReference>
<dbReference type="AlphaFoldDB" id="A0A1I8I9B8"/>
<organism evidence="1 2">
    <name type="scientific">Macrostomum lignano</name>
    <dbReference type="NCBI Taxonomy" id="282301"/>
    <lineage>
        <taxon>Eukaryota</taxon>
        <taxon>Metazoa</taxon>
        <taxon>Spiralia</taxon>
        <taxon>Lophotrochozoa</taxon>
        <taxon>Platyhelminthes</taxon>
        <taxon>Rhabditophora</taxon>
        <taxon>Macrostomorpha</taxon>
        <taxon>Macrostomida</taxon>
        <taxon>Macrostomidae</taxon>
        <taxon>Macrostomum</taxon>
    </lineage>
</organism>
<evidence type="ECO:0000313" key="1">
    <source>
        <dbReference type="Proteomes" id="UP000095280"/>
    </source>
</evidence>
<protein>
    <submittedName>
        <fullName evidence="2">Retrotrans_gag domain-containing protein</fullName>
    </submittedName>
</protein>
<proteinExistence type="predicted"/>
<evidence type="ECO:0000313" key="2">
    <source>
        <dbReference type="WBParaSite" id="maker-uti_cns_0010807-snap-gene-0.5-mRNA-1"/>
    </source>
</evidence>
<dbReference type="Proteomes" id="UP000095280">
    <property type="component" value="Unplaced"/>
</dbReference>
<keyword evidence="1" id="KW-1185">Reference proteome</keyword>
<reference evidence="2" key="1">
    <citation type="submission" date="2016-11" db="UniProtKB">
        <authorList>
            <consortium name="WormBaseParasite"/>
        </authorList>
    </citation>
    <scope>IDENTIFICATION</scope>
</reference>
<accession>A0A1I8I9B8</accession>
<sequence length="160" mass="18323">MWQGRFEFSQSSSRPQTGQSQFTIRFLDFTPPDQPANPWNFHCFEQARKVATCALLKGEIHSTIEEYFRNFQNAYRVHIVPVNSEEMPAFIEMFTAPVSNVTGPNMGLILCDLKNTRNGPNLARCLVARYEPQLNRVVATIPPDQIKFLADVQASMRQQQ</sequence>